<dbReference type="GO" id="GO:0005634">
    <property type="term" value="C:nucleus"/>
    <property type="evidence" value="ECO:0007669"/>
    <property type="project" value="UniProtKB-ARBA"/>
</dbReference>
<comment type="similarity">
    <text evidence="4 13">Belongs to the OSBP family.</text>
</comment>
<dbReference type="GO" id="GO:0006699">
    <property type="term" value="P:bile acid biosynthetic process"/>
    <property type="evidence" value="ECO:0007669"/>
    <property type="project" value="UniProtKB-ARBA"/>
</dbReference>
<evidence type="ECO:0000256" key="3">
    <source>
        <dbReference type="ARBA" id="ARBA00004586"/>
    </source>
</evidence>
<feature type="region of interest" description="Disordered" evidence="16">
    <location>
        <begin position="458"/>
        <end position="493"/>
    </location>
</feature>
<proteinExistence type="inferred from homology"/>
<evidence type="ECO:0000256" key="10">
    <source>
        <dbReference type="ARBA" id="ARBA00023055"/>
    </source>
</evidence>
<dbReference type="PROSITE" id="PS50003">
    <property type="entry name" value="PH_DOMAIN"/>
    <property type="match status" value="1"/>
</dbReference>
<dbReference type="EMBL" id="JAODUO010000091">
    <property type="protein sequence ID" value="KAK2189996.1"/>
    <property type="molecule type" value="Genomic_DNA"/>
</dbReference>
<feature type="region of interest" description="Disordered" evidence="16">
    <location>
        <begin position="251"/>
        <end position="304"/>
    </location>
</feature>
<evidence type="ECO:0000256" key="16">
    <source>
        <dbReference type="SAM" id="MobiDB-lite"/>
    </source>
</evidence>
<evidence type="ECO:0000256" key="8">
    <source>
        <dbReference type="ARBA" id="ARBA00022553"/>
    </source>
</evidence>
<dbReference type="InterPro" id="IPR041680">
    <property type="entry name" value="PH_8"/>
</dbReference>
<dbReference type="GO" id="GO:0097038">
    <property type="term" value="C:perinuclear endoplasmic reticulum"/>
    <property type="evidence" value="ECO:0007669"/>
    <property type="project" value="TreeGrafter"/>
</dbReference>
<dbReference type="GO" id="GO:0005886">
    <property type="term" value="C:plasma membrane"/>
    <property type="evidence" value="ECO:0007669"/>
    <property type="project" value="UniProtKB-SubCell"/>
</dbReference>
<dbReference type="FunFam" id="2.40.160.120:FF:000001">
    <property type="entry name" value="Oxysterol-binding protein"/>
    <property type="match status" value="1"/>
</dbReference>
<gene>
    <name evidence="18" type="ORF">NP493_89g01015</name>
</gene>
<dbReference type="Pfam" id="PF15409">
    <property type="entry name" value="PH_8"/>
    <property type="match status" value="1"/>
</dbReference>
<dbReference type="InterPro" id="IPR011993">
    <property type="entry name" value="PH-like_dom_sf"/>
</dbReference>
<feature type="coiled-coil region" evidence="15">
    <location>
        <begin position="354"/>
        <end position="413"/>
    </location>
</feature>
<dbReference type="Gene3D" id="2.30.29.30">
    <property type="entry name" value="Pleckstrin-homology domain (PH domain)/Phosphotyrosine-binding domain (PTB)"/>
    <property type="match status" value="1"/>
</dbReference>
<dbReference type="GO" id="GO:0015485">
    <property type="term" value="F:cholesterol binding"/>
    <property type="evidence" value="ECO:0007669"/>
    <property type="project" value="TreeGrafter"/>
</dbReference>
<dbReference type="AlphaFoldDB" id="A0AAD9P8P9"/>
<keyword evidence="11" id="KW-0446">Lipid-binding</keyword>
<accession>A0AAD9P8P9</accession>
<feature type="compositionally biased region" description="Basic residues" evidence="16">
    <location>
        <begin position="265"/>
        <end position="279"/>
    </location>
</feature>
<evidence type="ECO:0000256" key="7">
    <source>
        <dbReference type="ARBA" id="ARBA00022490"/>
    </source>
</evidence>
<dbReference type="PANTHER" id="PTHR10972:SF203">
    <property type="entry name" value="OXYSTEROL-BINDING PROTEIN HOMOLOG 3"/>
    <property type="match status" value="1"/>
</dbReference>
<dbReference type="SMART" id="SM00233">
    <property type="entry name" value="PH"/>
    <property type="match status" value="1"/>
</dbReference>
<evidence type="ECO:0000256" key="4">
    <source>
        <dbReference type="ARBA" id="ARBA00008842"/>
    </source>
</evidence>
<reference evidence="18" key="1">
    <citation type="journal article" date="2023" name="Mol. Biol. Evol.">
        <title>Third-Generation Sequencing Reveals the Adaptive Role of the Epigenome in Three Deep-Sea Polychaetes.</title>
        <authorList>
            <person name="Perez M."/>
            <person name="Aroh O."/>
            <person name="Sun Y."/>
            <person name="Lan Y."/>
            <person name="Juniper S.K."/>
            <person name="Young C.R."/>
            <person name="Angers B."/>
            <person name="Qian P.Y."/>
        </authorList>
    </citation>
    <scope>NUCLEOTIDE SEQUENCE</scope>
    <source>
        <strain evidence="18">R07B-5</strain>
    </source>
</reference>
<dbReference type="FunFam" id="2.30.29.30:FF:000011">
    <property type="entry name" value="Oxysterol-binding protein"/>
    <property type="match status" value="1"/>
</dbReference>
<dbReference type="SUPFAM" id="SSF50729">
    <property type="entry name" value="PH domain-like"/>
    <property type="match status" value="1"/>
</dbReference>
<name>A0AAD9P8P9_RIDPI</name>
<dbReference type="PANTHER" id="PTHR10972">
    <property type="entry name" value="OXYSTEROL-BINDING PROTEIN-RELATED"/>
    <property type="match status" value="1"/>
</dbReference>
<keyword evidence="12" id="KW-0472">Membrane</keyword>
<dbReference type="GO" id="GO:0120015">
    <property type="term" value="F:sterol transfer activity"/>
    <property type="evidence" value="ECO:0007669"/>
    <property type="project" value="UniProtKB-ARBA"/>
</dbReference>
<dbReference type="InterPro" id="IPR001849">
    <property type="entry name" value="PH_domain"/>
</dbReference>
<dbReference type="SUPFAM" id="SSF144000">
    <property type="entry name" value="Oxysterol-binding protein-like"/>
    <property type="match status" value="1"/>
</dbReference>
<dbReference type="GO" id="GO:0005829">
    <property type="term" value="C:cytosol"/>
    <property type="evidence" value="ECO:0007669"/>
    <property type="project" value="UniProtKB-SubCell"/>
</dbReference>
<evidence type="ECO:0000256" key="1">
    <source>
        <dbReference type="ARBA" id="ARBA00004236"/>
    </source>
</evidence>
<evidence type="ECO:0000313" key="18">
    <source>
        <dbReference type="EMBL" id="KAK2189996.1"/>
    </source>
</evidence>
<organism evidence="18 19">
    <name type="scientific">Ridgeia piscesae</name>
    <name type="common">Tubeworm</name>
    <dbReference type="NCBI Taxonomy" id="27915"/>
    <lineage>
        <taxon>Eukaryota</taxon>
        <taxon>Metazoa</taxon>
        <taxon>Spiralia</taxon>
        <taxon>Lophotrochozoa</taxon>
        <taxon>Annelida</taxon>
        <taxon>Polychaeta</taxon>
        <taxon>Sedentaria</taxon>
        <taxon>Canalipalpata</taxon>
        <taxon>Sabellida</taxon>
        <taxon>Siboglinidae</taxon>
        <taxon>Ridgeia</taxon>
    </lineage>
</organism>
<dbReference type="CDD" id="cd13287">
    <property type="entry name" value="PH_ORP3_ORP6_ORP7"/>
    <property type="match status" value="1"/>
</dbReference>
<keyword evidence="8" id="KW-0597">Phosphoprotein</keyword>
<evidence type="ECO:0000256" key="5">
    <source>
        <dbReference type="ARBA" id="ARBA00022448"/>
    </source>
</evidence>
<evidence type="ECO:0000256" key="12">
    <source>
        <dbReference type="ARBA" id="ARBA00023136"/>
    </source>
</evidence>
<feature type="region of interest" description="Disordered" evidence="16">
    <location>
        <begin position="1"/>
        <end position="21"/>
    </location>
</feature>
<evidence type="ECO:0000256" key="15">
    <source>
        <dbReference type="SAM" id="Coils"/>
    </source>
</evidence>
<evidence type="ECO:0000256" key="11">
    <source>
        <dbReference type="ARBA" id="ARBA00023121"/>
    </source>
</evidence>
<dbReference type="GO" id="GO:0005789">
    <property type="term" value="C:endoplasmic reticulum membrane"/>
    <property type="evidence" value="ECO:0007669"/>
    <property type="project" value="UniProtKB-SubCell"/>
</dbReference>
<dbReference type="InterPro" id="IPR037239">
    <property type="entry name" value="OSBP_sf"/>
</dbReference>
<keyword evidence="15" id="KW-0175">Coiled coil</keyword>
<dbReference type="Pfam" id="PF01237">
    <property type="entry name" value="Oxysterol_BP"/>
    <property type="match status" value="1"/>
</dbReference>
<sequence length="879" mass="100878">MESEQTDSLESKPPSGGNKRLYLKHGSREWQLLEGLRGEQKFETKPDKYEGQMMKRRKWPLKGWHKRWFVIEKGILTYAKSSSDIAKGRFHGTVDIGLSVLTYKKHGRRIDIDAEDLIYHLKVKNQVLFDTWVSKLWEHRLYRQHEIAFGTKETPKLTDVATPVDDFTPIASPVSPNLQFSDRGRGSIKLRAMDRIQNKVTVWLMDTQGIEQCNRDLAQVQEKLFEMGGLIEKLQTLPPCYMYANGDHLPRLSDLGTPASTRKDKSTKRQLSKTGKKEKKGVNRLSVPETQPSLPSSVHLSSSNPNLLSHELDWSHPSAMPTNDFLVSGHSARIQELKYRDDFLTSAKTVHEVLRSLQRTMTTERERLKHACEQHNLSVPTSSTYVQQLRQALSEAQKRNEDYEARLSRIHVESSVTGTMVAQSLFQHHSLDKDEQLVATSGAWESGSVQEFFDAHENISSSGESSEVSDEEEVSSDISDTENTAATNAEENLQMMDLQTGRRSKLPAPKPDTGDVSLWSLLCRNIGKDLSKISMPVTLNEPLNMLQRLCEELEYSELLDKAAETDDPYQRMVLVAAFSVSPYAATYYRAGQKPFNPLLGETYECIREDKGWSFVSEQVSHHPPISSCYCESKNFVFWQDIRIKSKFWGKSLEIQPVGIVNVKLPKYNEHYTWNKVTTCIHNLLGGQRWVDHYGEAVIENQTSGIKCKLTYAKSSYWSEKRHEVYGSITAPNDTVAHHLFGRWNEGIYCGNAPSAKCVWRPGSMPEDFEMYYGFTRFAIELNETDQDQVHLYPPTDTRFRTDQRLLEEGKIQEAENAKLHVEKQQRDRRKQREVDGSPYTPKWFLSPEQAETEVCSYTGKYWVKRKDPGFMKMTFPKLW</sequence>
<keyword evidence="6" id="KW-1003">Cell membrane</keyword>
<evidence type="ECO:0000259" key="17">
    <source>
        <dbReference type="PROSITE" id="PS50003"/>
    </source>
</evidence>
<feature type="compositionally biased region" description="Low complexity" evidence="16">
    <location>
        <begin position="292"/>
        <end position="304"/>
    </location>
</feature>
<comment type="caution">
    <text evidence="18">The sequence shown here is derived from an EMBL/GenBank/DDBJ whole genome shotgun (WGS) entry which is preliminary data.</text>
</comment>
<protein>
    <recommendedName>
        <fullName evidence="14">Oxysterol-binding protein</fullName>
    </recommendedName>
</protein>
<feature type="compositionally biased region" description="Low complexity" evidence="16">
    <location>
        <begin position="476"/>
        <end position="492"/>
    </location>
</feature>
<keyword evidence="9" id="KW-0256">Endoplasmic reticulum</keyword>
<dbReference type="PROSITE" id="PS01013">
    <property type="entry name" value="OSBP"/>
    <property type="match status" value="1"/>
</dbReference>
<evidence type="ECO:0000256" key="14">
    <source>
        <dbReference type="RuleBase" id="RU003845"/>
    </source>
</evidence>
<feature type="domain" description="PH" evidence="17">
    <location>
        <begin position="46"/>
        <end position="141"/>
    </location>
</feature>
<keyword evidence="5 14" id="KW-0813">Transport</keyword>
<comment type="subcellular location">
    <subcellularLocation>
        <location evidence="1">Cell membrane</location>
    </subcellularLocation>
    <subcellularLocation>
        <location evidence="2">Cytoplasm</location>
        <location evidence="2">Cytosol</location>
    </subcellularLocation>
    <subcellularLocation>
        <location evidence="3">Endoplasmic reticulum membrane</location>
    </subcellularLocation>
</comment>
<evidence type="ECO:0000313" key="19">
    <source>
        <dbReference type="Proteomes" id="UP001209878"/>
    </source>
</evidence>
<keyword evidence="7" id="KW-0963">Cytoplasm</keyword>
<dbReference type="InterPro" id="IPR000648">
    <property type="entry name" value="Oxysterol-bd"/>
</dbReference>
<dbReference type="InterPro" id="IPR018494">
    <property type="entry name" value="Oxysterol-bd_CS"/>
</dbReference>
<dbReference type="Gene3D" id="3.30.70.3490">
    <property type="match status" value="1"/>
</dbReference>
<evidence type="ECO:0000256" key="13">
    <source>
        <dbReference type="RuleBase" id="RU003844"/>
    </source>
</evidence>
<evidence type="ECO:0000256" key="9">
    <source>
        <dbReference type="ARBA" id="ARBA00022824"/>
    </source>
</evidence>
<keyword evidence="19" id="KW-1185">Reference proteome</keyword>
<evidence type="ECO:0000256" key="6">
    <source>
        <dbReference type="ARBA" id="ARBA00022475"/>
    </source>
</evidence>
<dbReference type="Proteomes" id="UP001209878">
    <property type="component" value="Unassembled WGS sequence"/>
</dbReference>
<dbReference type="Gene3D" id="2.40.160.120">
    <property type="match status" value="1"/>
</dbReference>
<keyword evidence="10 14" id="KW-0445">Lipid transport</keyword>
<evidence type="ECO:0000256" key="2">
    <source>
        <dbReference type="ARBA" id="ARBA00004514"/>
    </source>
</evidence>